<proteinExistence type="predicted"/>
<dbReference type="AlphaFoldDB" id="A0A238YV86"/>
<evidence type="ECO:0000259" key="2">
    <source>
        <dbReference type="Pfam" id="PF00534"/>
    </source>
</evidence>
<keyword evidence="1 4" id="KW-0808">Transferase</keyword>
<dbReference type="EMBL" id="FZNT01000011">
    <property type="protein sequence ID" value="SNR74718.1"/>
    <property type="molecule type" value="Genomic_DNA"/>
</dbReference>
<organism evidence="4 5">
    <name type="scientific">Lutibacter agarilyticus</name>
    <dbReference type="NCBI Taxonomy" id="1109740"/>
    <lineage>
        <taxon>Bacteria</taxon>
        <taxon>Pseudomonadati</taxon>
        <taxon>Bacteroidota</taxon>
        <taxon>Flavobacteriia</taxon>
        <taxon>Flavobacteriales</taxon>
        <taxon>Flavobacteriaceae</taxon>
        <taxon>Lutibacter</taxon>
    </lineage>
</organism>
<dbReference type="PANTHER" id="PTHR46401">
    <property type="entry name" value="GLYCOSYLTRANSFERASE WBBK-RELATED"/>
    <property type="match status" value="1"/>
</dbReference>
<dbReference type="RefSeq" id="WP_089382731.1">
    <property type="nucleotide sequence ID" value="NZ_FZNT01000011.1"/>
</dbReference>
<dbReference type="Gene3D" id="3.40.50.2000">
    <property type="entry name" value="Glycogen Phosphorylase B"/>
    <property type="match status" value="2"/>
</dbReference>
<dbReference type="GO" id="GO:0009103">
    <property type="term" value="P:lipopolysaccharide biosynthetic process"/>
    <property type="evidence" value="ECO:0007669"/>
    <property type="project" value="TreeGrafter"/>
</dbReference>
<protein>
    <submittedName>
        <fullName evidence="4">Glycosyltransferase involved in cell wall bisynthesis</fullName>
    </submittedName>
</protein>
<evidence type="ECO:0000313" key="4">
    <source>
        <dbReference type="EMBL" id="SNR74718.1"/>
    </source>
</evidence>
<dbReference type="GO" id="GO:0016757">
    <property type="term" value="F:glycosyltransferase activity"/>
    <property type="evidence" value="ECO:0007669"/>
    <property type="project" value="InterPro"/>
</dbReference>
<evidence type="ECO:0000256" key="1">
    <source>
        <dbReference type="ARBA" id="ARBA00022679"/>
    </source>
</evidence>
<evidence type="ECO:0000313" key="5">
    <source>
        <dbReference type="Proteomes" id="UP000198384"/>
    </source>
</evidence>
<feature type="domain" description="Glycosyl transferase family 1" evidence="2">
    <location>
        <begin position="205"/>
        <end position="369"/>
    </location>
</feature>
<reference evidence="4 5" key="1">
    <citation type="submission" date="2017-06" db="EMBL/GenBank/DDBJ databases">
        <authorList>
            <person name="Kim H.J."/>
            <person name="Triplett B.A."/>
        </authorList>
    </citation>
    <scope>NUCLEOTIDE SEQUENCE [LARGE SCALE GENOMIC DNA]</scope>
    <source>
        <strain evidence="4 5">DSM 29150</strain>
    </source>
</reference>
<dbReference type="Proteomes" id="UP000198384">
    <property type="component" value="Unassembled WGS sequence"/>
</dbReference>
<keyword evidence="5" id="KW-1185">Reference proteome</keyword>
<dbReference type="SUPFAM" id="SSF53756">
    <property type="entry name" value="UDP-Glycosyltransferase/glycogen phosphorylase"/>
    <property type="match status" value="1"/>
</dbReference>
<dbReference type="OrthoDB" id="9811239at2"/>
<evidence type="ECO:0000259" key="3">
    <source>
        <dbReference type="Pfam" id="PF13439"/>
    </source>
</evidence>
<dbReference type="Pfam" id="PF13439">
    <property type="entry name" value="Glyco_transf_4"/>
    <property type="match status" value="1"/>
</dbReference>
<sequence length="394" mass="45227">MHIGISSPVTIQEFVPFLNKESQVKANGIIGLKAPAVDSLIHSFLIQGHKVSVYTLTFEVKNRVILRGDLLTIYINPLRVNGKLRALTFFNKEINFIFESVKLEPHLPDILHAHWTYEYAQGVVKFRNRIPVIITVRDWAPKILKLNLNYYRFARYLMDFRIFKTSNLTFLANSPYIKQLVKKKWKKEVEVIPNSISNKFIKTNFTNIEKKRYIISVSNNISPAKNIEKLLIAFQKINKKFEDVELNLVGKQFYMNVPKVKKWETMGLLNKVNLIGEVDHKKLMEEYDRAIVLVHPSLEESFGNILIEALARGLPVIAGKFSGAVPYILENGKIGELCDVSSISVMENSMADMLNNKALMVDLSEKGIKHVWSKYSQEVVSNQTLAIYNKLIKE</sequence>
<gene>
    <name evidence="4" type="ORF">SAMN06265371_11115</name>
</gene>
<dbReference type="InterPro" id="IPR001296">
    <property type="entry name" value="Glyco_trans_1"/>
</dbReference>
<name>A0A238YV86_9FLAO</name>
<feature type="domain" description="Glycosyltransferase subfamily 4-like N-terminal" evidence="3">
    <location>
        <begin position="39"/>
        <end position="196"/>
    </location>
</feature>
<dbReference type="InterPro" id="IPR028098">
    <property type="entry name" value="Glyco_trans_4-like_N"/>
</dbReference>
<accession>A0A238YV86</accession>
<dbReference type="CDD" id="cd03801">
    <property type="entry name" value="GT4_PimA-like"/>
    <property type="match status" value="1"/>
</dbReference>
<dbReference type="Pfam" id="PF00534">
    <property type="entry name" value="Glycos_transf_1"/>
    <property type="match status" value="1"/>
</dbReference>
<dbReference type="PANTHER" id="PTHR46401:SF2">
    <property type="entry name" value="GLYCOSYLTRANSFERASE WBBK-RELATED"/>
    <property type="match status" value="1"/>
</dbReference>